<accession>A0ABP5CBW5</accession>
<keyword evidence="2" id="KW-1133">Transmembrane helix</keyword>
<keyword evidence="2" id="KW-0812">Transmembrane</keyword>
<gene>
    <name evidence="3" type="ORF">GCM10009838_17600</name>
</gene>
<reference evidence="4" key="1">
    <citation type="journal article" date="2019" name="Int. J. Syst. Evol. Microbiol.">
        <title>The Global Catalogue of Microorganisms (GCM) 10K type strain sequencing project: providing services to taxonomists for standard genome sequencing and annotation.</title>
        <authorList>
            <consortium name="The Broad Institute Genomics Platform"/>
            <consortium name="The Broad Institute Genome Sequencing Center for Infectious Disease"/>
            <person name="Wu L."/>
            <person name="Ma J."/>
        </authorList>
    </citation>
    <scope>NUCLEOTIDE SEQUENCE [LARGE SCALE GENOMIC DNA]</scope>
    <source>
        <strain evidence="4">JCM 16013</strain>
    </source>
</reference>
<feature type="compositionally biased region" description="Low complexity" evidence="1">
    <location>
        <begin position="27"/>
        <end position="37"/>
    </location>
</feature>
<feature type="transmembrane region" description="Helical" evidence="2">
    <location>
        <begin position="187"/>
        <end position="206"/>
    </location>
</feature>
<keyword evidence="2" id="KW-0472">Membrane</keyword>
<evidence type="ECO:0000256" key="1">
    <source>
        <dbReference type="SAM" id="MobiDB-lite"/>
    </source>
</evidence>
<dbReference type="EMBL" id="BAAAQM010000007">
    <property type="protein sequence ID" value="GAA1961492.1"/>
    <property type="molecule type" value="Genomic_DNA"/>
</dbReference>
<comment type="caution">
    <text evidence="3">The sequence shown here is derived from an EMBL/GenBank/DDBJ whole genome shotgun (WGS) entry which is preliminary data.</text>
</comment>
<feature type="region of interest" description="Disordered" evidence="1">
    <location>
        <begin position="1"/>
        <end position="123"/>
    </location>
</feature>
<feature type="compositionally biased region" description="Basic and acidic residues" evidence="1">
    <location>
        <begin position="50"/>
        <end position="71"/>
    </location>
</feature>
<evidence type="ECO:0000313" key="4">
    <source>
        <dbReference type="Proteomes" id="UP001499854"/>
    </source>
</evidence>
<name>A0ABP5CBW5_9ACTN</name>
<protein>
    <submittedName>
        <fullName evidence="3">Uncharacterized protein</fullName>
    </submittedName>
</protein>
<evidence type="ECO:0000256" key="2">
    <source>
        <dbReference type="SAM" id="Phobius"/>
    </source>
</evidence>
<dbReference type="Proteomes" id="UP001499854">
    <property type="component" value="Unassembled WGS sequence"/>
</dbReference>
<dbReference type="RefSeq" id="WP_344656449.1">
    <property type="nucleotide sequence ID" value="NZ_BAAAQM010000007.1"/>
</dbReference>
<organism evidence="3 4">
    <name type="scientific">Catenulispora subtropica</name>
    <dbReference type="NCBI Taxonomy" id="450798"/>
    <lineage>
        <taxon>Bacteria</taxon>
        <taxon>Bacillati</taxon>
        <taxon>Actinomycetota</taxon>
        <taxon>Actinomycetes</taxon>
        <taxon>Catenulisporales</taxon>
        <taxon>Catenulisporaceae</taxon>
        <taxon>Catenulispora</taxon>
    </lineage>
</organism>
<sequence length="314" mass="33067">MPDRQRHGRLSDAFARLFAARSPKSPAAGQAGAAVPGDGHRAPGRPYEPVSHEPVFDEPGTHEPFFHDPRSGGRSPVAGPGEPIWPGDPRAGTAESRRQAWQLAAQQSHEPDRPDPMADTTQLSPLTMPRQTAEPAAPGYGPDTGLVDTTDAQASAHAAADAAAAAVDAPTRSGSVRSFLVQKRRRLAAGAAGVAAVGVLLTLPPVRAELRDSFTRTPQPYTALYFTTPPQVDGTVLTVPVSVHAVETGTDAYSVRVWTVDAKGNVDDSRSSVLTWDGQAISAVVSMPVNPAAEYVWVALNGSDQTLHYRIAVA</sequence>
<evidence type="ECO:0000313" key="3">
    <source>
        <dbReference type="EMBL" id="GAA1961492.1"/>
    </source>
</evidence>
<proteinExistence type="predicted"/>
<keyword evidence="4" id="KW-1185">Reference proteome</keyword>